<evidence type="ECO:0000256" key="1">
    <source>
        <dbReference type="SAM" id="MobiDB-lite"/>
    </source>
</evidence>
<reference evidence="3" key="1">
    <citation type="submission" date="2021-04" db="EMBL/GenBank/DDBJ databases">
        <title>Genome based classification of Actinospica acidithermotolerans sp. nov., an actinobacterium isolated from an Indonesian hot spring.</title>
        <authorList>
            <person name="Kusuma A.B."/>
            <person name="Putra K.E."/>
            <person name="Nafisah S."/>
            <person name="Loh J."/>
            <person name="Nouioui I."/>
            <person name="Goodfellow M."/>
        </authorList>
    </citation>
    <scope>NUCLEOTIDE SEQUENCE</scope>
    <source>
        <strain evidence="3">MGRD01-02</strain>
    </source>
</reference>
<protein>
    <recommendedName>
        <fullName evidence="5">DUF4232 domain-containing protein</fullName>
    </recommendedName>
</protein>
<feature type="signal peptide" evidence="2">
    <location>
        <begin position="1"/>
        <end position="20"/>
    </location>
</feature>
<evidence type="ECO:0008006" key="5">
    <source>
        <dbReference type="Google" id="ProtNLM"/>
    </source>
</evidence>
<proteinExistence type="predicted"/>
<dbReference type="EMBL" id="JAGSOH010000073">
    <property type="protein sequence ID" value="MBR7829052.1"/>
    <property type="molecule type" value="Genomic_DNA"/>
</dbReference>
<dbReference type="Proteomes" id="UP000676325">
    <property type="component" value="Unassembled WGS sequence"/>
</dbReference>
<evidence type="ECO:0000256" key="2">
    <source>
        <dbReference type="SAM" id="SignalP"/>
    </source>
</evidence>
<dbReference type="RefSeq" id="WP_212520188.1">
    <property type="nucleotide sequence ID" value="NZ_JAGSOH010000073.1"/>
</dbReference>
<keyword evidence="2" id="KW-0732">Signal</keyword>
<comment type="caution">
    <text evidence="3">The sequence shown here is derived from an EMBL/GenBank/DDBJ whole genome shotgun (WGS) entry which is preliminary data.</text>
</comment>
<name>A0A941ED08_9ACTN</name>
<dbReference type="AlphaFoldDB" id="A0A941ED08"/>
<gene>
    <name evidence="3" type="ORF">KDK95_22285</name>
</gene>
<feature type="region of interest" description="Disordered" evidence="1">
    <location>
        <begin position="36"/>
        <end position="86"/>
    </location>
</feature>
<feature type="chain" id="PRO_5039219663" description="DUF4232 domain-containing protein" evidence="2">
    <location>
        <begin position="21"/>
        <end position="229"/>
    </location>
</feature>
<evidence type="ECO:0000313" key="4">
    <source>
        <dbReference type="Proteomes" id="UP000676325"/>
    </source>
</evidence>
<feature type="compositionally biased region" description="Low complexity" evidence="1">
    <location>
        <begin position="64"/>
        <end position="86"/>
    </location>
</feature>
<dbReference type="PROSITE" id="PS51257">
    <property type="entry name" value="PROKAR_LIPOPROTEIN"/>
    <property type="match status" value="1"/>
</dbReference>
<accession>A0A941ED08</accession>
<sequence>MIRTVSVGAAGAAATLILLAALTACGNPQAPMVDTGAHADAARQSHPASATSAGVVHRPDRSVAAKPRAAASPASNSAAAVPAPSRPCTASDLAITPAQRQVTDGVQVERFTVTARTAAGCTVTGVPNLVPKGPLSAEVPGATVDLALSQQQFPDDLDIAPPRTTTIPLASGKTASFYLAWFDASSVVCVHSTGFGLNAPGDTTYADLQGVAYPIGAICDGVFYVSAVF</sequence>
<evidence type="ECO:0000313" key="3">
    <source>
        <dbReference type="EMBL" id="MBR7829052.1"/>
    </source>
</evidence>
<keyword evidence="4" id="KW-1185">Reference proteome</keyword>
<organism evidence="3 4">
    <name type="scientific">Actinospica acidithermotolerans</name>
    <dbReference type="NCBI Taxonomy" id="2828514"/>
    <lineage>
        <taxon>Bacteria</taxon>
        <taxon>Bacillati</taxon>
        <taxon>Actinomycetota</taxon>
        <taxon>Actinomycetes</taxon>
        <taxon>Catenulisporales</taxon>
        <taxon>Actinospicaceae</taxon>
        <taxon>Actinospica</taxon>
    </lineage>
</organism>